<dbReference type="AlphaFoldDB" id="A0A1V6QYC3"/>
<comment type="caution">
    <text evidence="1">The sequence shown here is derived from an EMBL/GenBank/DDBJ whole genome shotgun (WGS) entry which is preliminary data.</text>
</comment>
<proteinExistence type="predicted"/>
<sequence>MPVLLQTQLEHVAAIIAQRLDTMKIDYAMMGGAAVCLMAPDPQRATEDVDLVIRVDHRSITADLLTNKLLISFPSDFAPVSQFGHNIPGYKLRLPGGVVRLVELEVFDHQSWPNRPHAEWIIREKIRSQYQRHGAKQAVDPQDVENLLSYAIPGKSELNFDDDQELQDALATLLKRKPKLRSDLKEVIQCQAVFGNYDITSHEDFEVLLGALFFFKF</sequence>
<evidence type="ECO:0000313" key="2">
    <source>
        <dbReference type="Proteomes" id="UP000191612"/>
    </source>
</evidence>
<reference evidence="2" key="1">
    <citation type="journal article" date="2017" name="Nat. Microbiol.">
        <title>Global analysis of biosynthetic gene clusters reveals vast potential of secondary metabolite production in Penicillium species.</title>
        <authorList>
            <person name="Nielsen J.C."/>
            <person name="Grijseels S."/>
            <person name="Prigent S."/>
            <person name="Ji B."/>
            <person name="Dainat J."/>
            <person name="Nielsen K.F."/>
            <person name="Frisvad J.C."/>
            <person name="Workman M."/>
            <person name="Nielsen J."/>
        </authorList>
    </citation>
    <scope>NUCLEOTIDE SEQUENCE [LARGE SCALE GENOMIC DNA]</scope>
    <source>
        <strain evidence="2">IBT 29525</strain>
    </source>
</reference>
<evidence type="ECO:0000313" key="1">
    <source>
        <dbReference type="EMBL" id="OQD94189.1"/>
    </source>
</evidence>
<name>A0A1V6QYC3_9EURO</name>
<organism evidence="1 2">
    <name type="scientific">Penicillium solitum</name>
    <dbReference type="NCBI Taxonomy" id="60172"/>
    <lineage>
        <taxon>Eukaryota</taxon>
        <taxon>Fungi</taxon>
        <taxon>Dikarya</taxon>
        <taxon>Ascomycota</taxon>
        <taxon>Pezizomycotina</taxon>
        <taxon>Eurotiomycetes</taxon>
        <taxon>Eurotiomycetidae</taxon>
        <taxon>Eurotiales</taxon>
        <taxon>Aspergillaceae</taxon>
        <taxon>Penicillium</taxon>
    </lineage>
</organism>
<dbReference type="EMBL" id="MDYO01000027">
    <property type="protein sequence ID" value="OQD94189.1"/>
    <property type="molecule type" value="Genomic_DNA"/>
</dbReference>
<protein>
    <submittedName>
        <fullName evidence="1">Uncharacterized protein</fullName>
    </submittedName>
</protein>
<dbReference type="Proteomes" id="UP000191612">
    <property type="component" value="Unassembled WGS sequence"/>
</dbReference>
<gene>
    <name evidence="1" type="ORF">PENSOL_c027G09297</name>
</gene>
<accession>A0A1V6QYC3</accession>
<keyword evidence="2" id="KW-1185">Reference proteome</keyword>